<keyword evidence="1" id="KW-0812">Transmembrane</keyword>
<evidence type="ECO:0000256" key="1">
    <source>
        <dbReference type="SAM" id="Phobius"/>
    </source>
</evidence>
<dbReference type="InterPro" id="IPR003832">
    <property type="entry name" value="DUF212"/>
</dbReference>
<evidence type="ECO:0000313" key="2">
    <source>
        <dbReference type="EMBL" id="TVY09776.1"/>
    </source>
</evidence>
<dbReference type="AlphaFoldDB" id="A0A559KCB0"/>
<accession>A0A559KCB0</accession>
<keyword evidence="1" id="KW-1133">Transmembrane helix</keyword>
<dbReference type="EMBL" id="VNJI01000012">
    <property type="protein sequence ID" value="TVY09776.1"/>
    <property type="molecule type" value="Genomic_DNA"/>
</dbReference>
<dbReference type="PANTHER" id="PTHR31446:SF39">
    <property type="entry name" value="ACID PHOSPHATASE_VANADIUM-DEPENDENT HALOPEROXIDASE-RELATED PROTEIN"/>
    <property type="match status" value="1"/>
</dbReference>
<dbReference type="OrthoDB" id="9792681at2"/>
<dbReference type="PANTHER" id="PTHR31446">
    <property type="entry name" value="ACID PHOSPHATASE/VANADIUM-DEPENDENT HALOPEROXIDASE-RELATED PROTEIN"/>
    <property type="match status" value="1"/>
</dbReference>
<feature type="transmembrane region" description="Helical" evidence="1">
    <location>
        <begin position="6"/>
        <end position="24"/>
    </location>
</feature>
<keyword evidence="3" id="KW-1185">Reference proteome</keyword>
<keyword evidence="1" id="KW-0472">Membrane</keyword>
<name>A0A559KCB0_9BACL</name>
<feature type="transmembrane region" description="Helical" evidence="1">
    <location>
        <begin position="36"/>
        <end position="56"/>
    </location>
</feature>
<dbReference type="Proteomes" id="UP000317036">
    <property type="component" value="Unassembled WGS sequence"/>
</dbReference>
<reference evidence="2 3" key="1">
    <citation type="submission" date="2019-07" db="EMBL/GenBank/DDBJ databases">
        <authorList>
            <person name="Kim J."/>
        </authorList>
    </citation>
    <scope>NUCLEOTIDE SEQUENCE [LARGE SCALE GENOMIC DNA]</scope>
    <source>
        <strain evidence="2 3">JC52</strain>
    </source>
</reference>
<dbReference type="Pfam" id="PF02681">
    <property type="entry name" value="DUF212"/>
    <property type="match status" value="1"/>
</dbReference>
<gene>
    <name evidence="2" type="ORF">FPZ49_12175</name>
</gene>
<comment type="caution">
    <text evidence="2">The sequence shown here is derived from an EMBL/GenBank/DDBJ whole genome shotgun (WGS) entry which is preliminary data.</text>
</comment>
<organism evidence="2 3">
    <name type="scientific">Paenibacillus cremeus</name>
    <dbReference type="NCBI Taxonomy" id="2163881"/>
    <lineage>
        <taxon>Bacteria</taxon>
        <taxon>Bacillati</taxon>
        <taxon>Bacillota</taxon>
        <taxon>Bacilli</taxon>
        <taxon>Bacillales</taxon>
        <taxon>Paenibacillaceae</taxon>
        <taxon>Paenibacillus</taxon>
    </lineage>
</organism>
<sequence>MMYFCSPFIAWFLSGTLKFLINYFKYGKDAKNRIGNGGFPSTHTTIMTTITGLIGLKEGFSTPIFGLAIAITFIVIIDALGLRRALGEHAKIVNKLKTEVGFVTTDLREQQGHSKFEVLGGLVLGTTIAGIISLF</sequence>
<protein>
    <submittedName>
        <fullName evidence="2">Divergent PAP2 family protein</fullName>
    </submittedName>
</protein>
<evidence type="ECO:0000313" key="3">
    <source>
        <dbReference type="Proteomes" id="UP000317036"/>
    </source>
</evidence>
<feature type="transmembrane region" description="Helical" evidence="1">
    <location>
        <begin position="62"/>
        <end position="82"/>
    </location>
</feature>
<proteinExistence type="predicted"/>